<protein>
    <submittedName>
        <fullName evidence="1">Uncharacterized protein</fullName>
    </submittedName>
</protein>
<keyword evidence="2" id="KW-1185">Reference proteome</keyword>
<dbReference type="EMBL" id="KF554508">
    <property type="protein sequence ID" value="AID50558.1"/>
    <property type="molecule type" value="Genomic_DNA"/>
</dbReference>
<evidence type="ECO:0000313" key="2">
    <source>
        <dbReference type="Proteomes" id="UP000027382"/>
    </source>
</evidence>
<dbReference type="Proteomes" id="UP000027382">
    <property type="component" value="Segment"/>
</dbReference>
<accession>A0A068EMF8</accession>
<dbReference type="OrthoDB" id="32419at10239"/>
<dbReference type="KEGG" id="vg:22277066"/>
<sequence length="127" mass="14518">MAFDKAKKEEVREIGERPWNIPVESDIKPIYRCITIIILGTEVTVSKSHYIDDQGSELREGTKGVIKEVRITEDKVMYSILFEEVHWVFEDMGGVYGSVESSSLWFTVEKMDEMGIVVEGREVNNGN</sequence>
<proteinExistence type="predicted"/>
<name>A0A068EMF8_9CAUD</name>
<evidence type="ECO:0000313" key="1">
    <source>
        <dbReference type="EMBL" id="AID50558.1"/>
    </source>
</evidence>
<organism evidence="1 2">
    <name type="scientific">Bacillus phage CP-51</name>
    <dbReference type="NCBI Taxonomy" id="1391188"/>
    <lineage>
        <taxon>Viruses</taxon>
        <taxon>Duplodnaviria</taxon>
        <taxon>Heunggongvirae</taxon>
        <taxon>Uroviricota</taxon>
        <taxon>Caudoviricetes</taxon>
        <taxon>Herelleviridae</taxon>
        <taxon>Spounavirinae</taxon>
        <taxon>Siminovitchvirus</taxon>
        <taxon>Siminovitchvirus CP51</taxon>
    </lineage>
</organism>
<reference evidence="1" key="1">
    <citation type="journal article" date="2014" name="Virology">
        <title>The odd one out: Bacillus ACT bacteriophage CP-51 exhibits unusual properties compared to related Spounavirinae W.Ph. and Bastille.</title>
        <authorList>
            <person name="Klumpp J."/>
            <person name="Schmuki M."/>
            <person name="Sozhamannan S."/>
            <person name="Beyer W."/>
            <person name="Fouts D.E."/>
            <person name="Bernbach V."/>
            <person name="Calendar R."/>
            <person name="Loessner M.J."/>
        </authorList>
    </citation>
    <scope>NUCLEOTIDE SEQUENCE [LARGE SCALE GENOMIC DNA]</scope>
</reference>
<dbReference type="GeneID" id="22277066"/>
<dbReference type="RefSeq" id="YP_009099167.1">
    <property type="nucleotide sequence ID" value="NC_025423.1"/>
</dbReference>